<dbReference type="Pfam" id="PF23988">
    <property type="entry name" value="DUF7309"/>
    <property type="match status" value="1"/>
</dbReference>
<keyword evidence="4" id="KW-1185">Reference proteome</keyword>
<sequence length="340" mass="40152">MRKEATLKMWWELYEAACRTADIKPWDYLTKEQHVVIQLKGEKEPVFIRVLGQENEEDKEIEIYPGFRGWQDLTMIQGLGEGEETELSEDYAMSDRRALVCHYGAKSDVPNTQKEISNLLNLPMAKEEMWPHFISCKSRYLPFTPDFDEVSMMTETIRNLFMCIRALEAKKLPMKWDGDERLCRIFNEEIGQWTMFPVHFPKQHRPYLGIQIQKEELKEEVRNYPLTGKVVQVEFCYTHIAQNDEEAGRPRNPFLFLAVEEQTGKLMTRYFLKPKETELSILSSFFLSHLRQQGRMRKIVSGNPWIIKALEGMCEEFGIQTELRRTGEIEAFMRKVENRM</sequence>
<name>A0A3E3K2L3_9FIRM</name>
<dbReference type="EMBL" id="QVLX01000003">
    <property type="protein sequence ID" value="RGE87800.1"/>
    <property type="molecule type" value="Genomic_DNA"/>
</dbReference>
<feature type="domain" description="DUF7309" evidence="2">
    <location>
        <begin position="10"/>
        <end position="184"/>
    </location>
</feature>
<evidence type="ECO:0000259" key="1">
    <source>
        <dbReference type="Pfam" id="PF22007"/>
    </source>
</evidence>
<evidence type="ECO:0000259" key="2">
    <source>
        <dbReference type="Pfam" id="PF23988"/>
    </source>
</evidence>
<gene>
    <name evidence="3" type="ORF">DW016_06680</name>
</gene>
<dbReference type="Proteomes" id="UP000261080">
    <property type="component" value="Unassembled WGS sequence"/>
</dbReference>
<evidence type="ECO:0000313" key="3">
    <source>
        <dbReference type="EMBL" id="RGE87800.1"/>
    </source>
</evidence>
<dbReference type="RefSeq" id="WP_024731763.1">
    <property type="nucleotide sequence ID" value="NZ_CALBAT010000027.1"/>
</dbReference>
<dbReference type="OrthoDB" id="9801392at2"/>
<organism evidence="3 4">
    <name type="scientific">Sellimonas intestinalis</name>
    <dbReference type="NCBI Taxonomy" id="1653434"/>
    <lineage>
        <taxon>Bacteria</taxon>
        <taxon>Bacillati</taxon>
        <taxon>Bacillota</taxon>
        <taxon>Clostridia</taxon>
        <taxon>Lachnospirales</taxon>
        <taxon>Lachnospiraceae</taxon>
        <taxon>Sellimonas</taxon>
    </lineage>
</organism>
<protein>
    <recommendedName>
        <fullName evidence="5">GNAT family N-acetyltransferase</fullName>
    </recommendedName>
</protein>
<comment type="caution">
    <text evidence="3">The sequence shown here is derived from an EMBL/GenBank/DDBJ whole genome shotgun (WGS) entry which is preliminary data.</text>
</comment>
<dbReference type="InterPro" id="IPR055733">
    <property type="entry name" value="DUF7309"/>
</dbReference>
<evidence type="ECO:0008006" key="5">
    <source>
        <dbReference type="Google" id="ProtNLM"/>
    </source>
</evidence>
<feature type="domain" description="DUF6930" evidence="1">
    <location>
        <begin position="221"/>
        <end position="335"/>
    </location>
</feature>
<dbReference type="AlphaFoldDB" id="A0A3E3K2L3"/>
<accession>A0A3E3K2L3</accession>
<dbReference type="InterPro" id="IPR054216">
    <property type="entry name" value="DUF6930"/>
</dbReference>
<proteinExistence type="predicted"/>
<dbReference type="Pfam" id="PF22007">
    <property type="entry name" value="DUF6930"/>
    <property type="match status" value="1"/>
</dbReference>
<evidence type="ECO:0000313" key="4">
    <source>
        <dbReference type="Proteomes" id="UP000261080"/>
    </source>
</evidence>
<reference evidence="3 4" key="1">
    <citation type="submission" date="2018-08" db="EMBL/GenBank/DDBJ databases">
        <title>A genome reference for cultivated species of the human gut microbiota.</title>
        <authorList>
            <person name="Zou Y."/>
            <person name="Xue W."/>
            <person name="Luo G."/>
        </authorList>
    </citation>
    <scope>NUCLEOTIDE SEQUENCE [LARGE SCALE GENOMIC DNA]</scope>
    <source>
        <strain evidence="3 4">AF37-2AT</strain>
    </source>
</reference>